<gene>
    <name evidence="1" type="ORF">DPMN_145865</name>
</gene>
<reference evidence="1" key="2">
    <citation type="submission" date="2020-11" db="EMBL/GenBank/DDBJ databases">
        <authorList>
            <person name="McCartney M.A."/>
            <person name="Auch B."/>
            <person name="Kono T."/>
            <person name="Mallez S."/>
            <person name="Becker A."/>
            <person name="Gohl D.M."/>
            <person name="Silverstein K.A.T."/>
            <person name="Koren S."/>
            <person name="Bechman K.B."/>
            <person name="Herman A."/>
            <person name="Abrahante J.E."/>
            <person name="Garbe J."/>
        </authorList>
    </citation>
    <scope>NUCLEOTIDE SEQUENCE</scope>
    <source>
        <strain evidence="1">Duluth1</strain>
        <tissue evidence="1">Whole animal</tissue>
    </source>
</reference>
<keyword evidence="2" id="KW-1185">Reference proteome</keyword>
<dbReference type="EMBL" id="JAIWYP010000007">
    <property type="protein sequence ID" value="KAH3792370.1"/>
    <property type="molecule type" value="Genomic_DNA"/>
</dbReference>
<evidence type="ECO:0000313" key="1">
    <source>
        <dbReference type="EMBL" id="KAH3792370.1"/>
    </source>
</evidence>
<sequence length="85" mass="9336">MRYITRPFLAGIIYTLSSQHDRISAIHLSAAKISVTSILDLSVRRPAEGTAVPMGMVTEAVDAGTIHDEAKRTLLTRSLSNKRRT</sequence>
<dbReference type="AlphaFoldDB" id="A0A9D4F4V9"/>
<name>A0A9D4F4V9_DREPO</name>
<dbReference type="Proteomes" id="UP000828390">
    <property type="component" value="Unassembled WGS sequence"/>
</dbReference>
<comment type="caution">
    <text evidence="1">The sequence shown here is derived from an EMBL/GenBank/DDBJ whole genome shotgun (WGS) entry which is preliminary data.</text>
</comment>
<proteinExistence type="predicted"/>
<organism evidence="1 2">
    <name type="scientific">Dreissena polymorpha</name>
    <name type="common">Zebra mussel</name>
    <name type="synonym">Mytilus polymorpha</name>
    <dbReference type="NCBI Taxonomy" id="45954"/>
    <lineage>
        <taxon>Eukaryota</taxon>
        <taxon>Metazoa</taxon>
        <taxon>Spiralia</taxon>
        <taxon>Lophotrochozoa</taxon>
        <taxon>Mollusca</taxon>
        <taxon>Bivalvia</taxon>
        <taxon>Autobranchia</taxon>
        <taxon>Heteroconchia</taxon>
        <taxon>Euheterodonta</taxon>
        <taxon>Imparidentia</taxon>
        <taxon>Neoheterodontei</taxon>
        <taxon>Myida</taxon>
        <taxon>Dreissenoidea</taxon>
        <taxon>Dreissenidae</taxon>
        <taxon>Dreissena</taxon>
    </lineage>
</organism>
<evidence type="ECO:0000313" key="2">
    <source>
        <dbReference type="Proteomes" id="UP000828390"/>
    </source>
</evidence>
<reference evidence="1" key="1">
    <citation type="journal article" date="2019" name="bioRxiv">
        <title>The Genome of the Zebra Mussel, Dreissena polymorpha: A Resource for Invasive Species Research.</title>
        <authorList>
            <person name="McCartney M.A."/>
            <person name="Auch B."/>
            <person name="Kono T."/>
            <person name="Mallez S."/>
            <person name="Zhang Y."/>
            <person name="Obille A."/>
            <person name="Becker A."/>
            <person name="Abrahante J.E."/>
            <person name="Garbe J."/>
            <person name="Badalamenti J.P."/>
            <person name="Herman A."/>
            <person name="Mangelson H."/>
            <person name="Liachko I."/>
            <person name="Sullivan S."/>
            <person name="Sone E.D."/>
            <person name="Koren S."/>
            <person name="Silverstein K.A.T."/>
            <person name="Beckman K.B."/>
            <person name="Gohl D.M."/>
        </authorList>
    </citation>
    <scope>NUCLEOTIDE SEQUENCE</scope>
    <source>
        <strain evidence="1">Duluth1</strain>
        <tissue evidence="1">Whole animal</tissue>
    </source>
</reference>
<accession>A0A9D4F4V9</accession>
<protein>
    <submittedName>
        <fullName evidence="1">Uncharacterized protein</fullName>
    </submittedName>
</protein>